<accession>A0ABN9HHG1</accession>
<sequence length="344" mass="39071">MMQLYQSLFMANGTYFPGLEHRVLQESDMVLSITAKSVSEARNLWRMSFDMSSISTNTELKLVELRVLLPSFGKAGNITVEIYHSKHGHDKLIMGSFMSNLSAAKGNSWKIFNLTRIVQYSIHHGESMLNPDYVAAEEITECHTESGNARVHGQVQHQNTDPLSAMYISAEKVMLVVFAREKTSANHFGFHSLIKTVESSKYVALEKASRISAIRRHRRNRNENHHTLLNNVPSRPVENGKPLCRRVDMVVDFGEIGWGDWIVYPKKYNAYRCEGACPIPLNETFKPTNHAYMKSVVKLYQPENVECPACVPVRMSPLSMLYYEGGDVVLRHHEEMIVEECGCS</sequence>
<protein>
    <recommendedName>
        <fullName evidence="11">TGF-beta family profile domain-containing protein</fullName>
    </recommendedName>
</protein>
<name>A0ABN9HHG1_9NEOB</name>
<evidence type="ECO:0000256" key="8">
    <source>
        <dbReference type="ARBA" id="ARBA00023157"/>
    </source>
</evidence>
<dbReference type="PANTHER" id="PTHR11848">
    <property type="entry name" value="TGF-BETA FAMILY"/>
    <property type="match status" value="1"/>
</dbReference>
<dbReference type="PROSITE" id="PS00250">
    <property type="entry name" value="TGF_BETA_1"/>
    <property type="match status" value="1"/>
</dbReference>
<keyword evidence="6" id="KW-0732">Signal</keyword>
<comment type="similarity">
    <text evidence="2 10">Belongs to the TGF-beta family.</text>
</comment>
<dbReference type="InterPro" id="IPR029034">
    <property type="entry name" value="Cystine-knot_cytokine"/>
</dbReference>
<evidence type="ECO:0000256" key="7">
    <source>
        <dbReference type="ARBA" id="ARBA00023030"/>
    </source>
</evidence>
<keyword evidence="3" id="KW-0217">Developmental protein</keyword>
<dbReference type="PROSITE" id="PS51362">
    <property type="entry name" value="TGF_BETA_2"/>
    <property type="match status" value="1"/>
</dbReference>
<evidence type="ECO:0000256" key="4">
    <source>
        <dbReference type="ARBA" id="ARBA00022525"/>
    </source>
</evidence>
<evidence type="ECO:0000256" key="1">
    <source>
        <dbReference type="ARBA" id="ARBA00004613"/>
    </source>
</evidence>
<dbReference type="Gene3D" id="2.10.90.10">
    <property type="entry name" value="Cystine-knot cytokines"/>
    <property type="match status" value="1"/>
</dbReference>
<keyword evidence="7 10" id="KW-0339">Growth factor</keyword>
<dbReference type="CDD" id="cd13759">
    <property type="entry name" value="TGF_beta_NODAL"/>
    <property type="match status" value="1"/>
</dbReference>
<dbReference type="InterPro" id="IPR015615">
    <property type="entry name" value="TGF-beta-rel"/>
</dbReference>
<dbReference type="SUPFAM" id="SSF57501">
    <property type="entry name" value="Cystine-knot cytokines"/>
    <property type="match status" value="1"/>
</dbReference>
<keyword evidence="5" id="KW-0165">Cleavage on pair of basic residues</keyword>
<feature type="domain" description="TGF-beta family profile" evidence="11">
    <location>
        <begin position="216"/>
        <end position="344"/>
    </location>
</feature>
<evidence type="ECO:0000256" key="2">
    <source>
        <dbReference type="ARBA" id="ARBA00006656"/>
    </source>
</evidence>
<comment type="caution">
    <text evidence="12">The sequence shown here is derived from an EMBL/GenBank/DDBJ whole genome shotgun (WGS) entry which is preliminary data.</text>
</comment>
<proteinExistence type="inferred from homology"/>
<organism evidence="12 13">
    <name type="scientific">Staurois parvus</name>
    <dbReference type="NCBI Taxonomy" id="386267"/>
    <lineage>
        <taxon>Eukaryota</taxon>
        <taxon>Metazoa</taxon>
        <taxon>Chordata</taxon>
        <taxon>Craniata</taxon>
        <taxon>Vertebrata</taxon>
        <taxon>Euteleostomi</taxon>
        <taxon>Amphibia</taxon>
        <taxon>Batrachia</taxon>
        <taxon>Anura</taxon>
        <taxon>Neobatrachia</taxon>
        <taxon>Ranoidea</taxon>
        <taxon>Ranidae</taxon>
        <taxon>Staurois</taxon>
    </lineage>
</organism>
<dbReference type="Proteomes" id="UP001162483">
    <property type="component" value="Unassembled WGS sequence"/>
</dbReference>
<dbReference type="PANTHER" id="PTHR11848:SF159">
    <property type="entry name" value="NODAL HOMOLOG"/>
    <property type="match status" value="1"/>
</dbReference>
<evidence type="ECO:0000256" key="5">
    <source>
        <dbReference type="ARBA" id="ARBA00022685"/>
    </source>
</evidence>
<evidence type="ECO:0000256" key="9">
    <source>
        <dbReference type="ARBA" id="ARBA00023180"/>
    </source>
</evidence>
<keyword evidence="13" id="KW-1185">Reference proteome</keyword>
<evidence type="ECO:0000256" key="10">
    <source>
        <dbReference type="RuleBase" id="RU000354"/>
    </source>
</evidence>
<dbReference type="InterPro" id="IPR001839">
    <property type="entry name" value="TGF-b_C"/>
</dbReference>
<dbReference type="InterPro" id="IPR001111">
    <property type="entry name" value="TGF-b_propeptide"/>
</dbReference>
<keyword evidence="4" id="KW-0964">Secreted</keyword>
<gene>
    <name evidence="12" type="ORF">SPARVUS_LOCUS15782292</name>
</gene>
<evidence type="ECO:0000256" key="3">
    <source>
        <dbReference type="ARBA" id="ARBA00022473"/>
    </source>
</evidence>
<evidence type="ECO:0000256" key="6">
    <source>
        <dbReference type="ARBA" id="ARBA00022729"/>
    </source>
</evidence>
<dbReference type="SMART" id="SM00204">
    <property type="entry name" value="TGFB"/>
    <property type="match status" value="1"/>
</dbReference>
<keyword evidence="9" id="KW-0325">Glycoprotein</keyword>
<dbReference type="InterPro" id="IPR017948">
    <property type="entry name" value="TGFb_CS"/>
</dbReference>
<evidence type="ECO:0000259" key="11">
    <source>
        <dbReference type="PROSITE" id="PS51362"/>
    </source>
</evidence>
<keyword evidence="8" id="KW-1015">Disulfide bond</keyword>
<dbReference type="Pfam" id="PF00688">
    <property type="entry name" value="TGFb_propeptide"/>
    <property type="match status" value="1"/>
</dbReference>
<evidence type="ECO:0000313" key="12">
    <source>
        <dbReference type="EMBL" id="CAI9619098.1"/>
    </source>
</evidence>
<dbReference type="Pfam" id="PF00019">
    <property type="entry name" value="TGF_beta"/>
    <property type="match status" value="1"/>
</dbReference>
<comment type="subcellular location">
    <subcellularLocation>
        <location evidence="1">Secreted</location>
    </subcellularLocation>
</comment>
<evidence type="ECO:0000313" key="13">
    <source>
        <dbReference type="Proteomes" id="UP001162483"/>
    </source>
</evidence>
<dbReference type="EMBL" id="CATNWA010020592">
    <property type="protein sequence ID" value="CAI9619098.1"/>
    <property type="molecule type" value="Genomic_DNA"/>
</dbReference>
<reference evidence="12" key="1">
    <citation type="submission" date="2023-05" db="EMBL/GenBank/DDBJ databases">
        <authorList>
            <person name="Stuckert A."/>
        </authorList>
    </citation>
    <scope>NUCLEOTIDE SEQUENCE</scope>
</reference>